<accession>A0ABV6FNH4</accession>
<comment type="subcellular location">
    <subcellularLocation>
        <location evidence="1">Endomembrane system</location>
        <topology evidence="1">Multi-pass membrane protein</topology>
    </subcellularLocation>
</comment>
<evidence type="ECO:0000256" key="3">
    <source>
        <dbReference type="ARBA" id="ARBA00022989"/>
    </source>
</evidence>
<evidence type="ECO:0000259" key="8">
    <source>
        <dbReference type="Pfam" id="PF04116"/>
    </source>
</evidence>
<sequence length="431" mass="50220">MELYAKALTFAIPFFLILIIIEEFAARKMKRQVNYGMDTISSLSSGMTNTLKNLMGLSIAIVSYGWMVDKVALFHIETTWLVYVVAFIGMDFVGYWSHRFDHKINAFWNRHIVHHSSEEFNLSCALRQSVSAIVGIYFFLYIPMAFLGVPAEVVAIVAPIHLFAQFWYHARLIGKMGFLEYILVTPSHHRVHHAINDVYLDKNLSQVFIFWDKLFGTFQEELAEEPPVYGVKKPVNTWNPLIINYTHMWALIMDAWRTKNWWDKARIWFMPTGWRPADVAEKYPWEYWKNAFDQVKYDSRPSKSLQVWSWVQLVVGFTMVFHVLVAFVSFQYLEVMLYSIFLMVSIFAYTSLMDKSKMAIPAEIIRFSLGMGLIYWNGGWFGLQEFLPGATLLVSVFFMLSLVLTFRFIATEGKKLKSVSIGTRHYLNFDS</sequence>
<keyword evidence="6 7" id="KW-0472">Membrane</keyword>
<evidence type="ECO:0000256" key="7">
    <source>
        <dbReference type="SAM" id="Phobius"/>
    </source>
</evidence>
<feature type="transmembrane region" description="Helical" evidence="7">
    <location>
        <begin position="80"/>
        <end position="98"/>
    </location>
</feature>
<feature type="transmembrane region" description="Helical" evidence="7">
    <location>
        <begin position="364"/>
        <end position="383"/>
    </location>
</feature>
<comment type="caution">
    <text evidence="9">The sequence shown here is derived from an EMBL/GenBank/DDBJ whole genome shotgun (WGS) entry which is preliminary data.</text>
</comment>
<name>A0ABV6FNH4_9BACT</name>
<evidence type="ECO:0000256" key="1">
    <source>
        <dbReference type="ARBA" id="ARBA00004127"/>
    </source>
</evidence>
<dbReference type="PANTHER" id="PTHR21624">
    <property type="entry name" value="STEROL DESATURASE-RELATED PROTEIN"/>
    <property type="match status" value="1"/>
</dbReference>
<dbReference type="Pfam" id="PF04116">
    <property type="entry name" value="FA_hydroxylase"/>
    <property type="match status" value="1"/>
</dbReference>
<feature type="domain" description="Fatty acid hydroxylase" evidence="8">
    <location>
        <begin position="84"/>
        <end position="217"/>
    </location>
</feature>
<keyword evidence="10" id="KW-1185">Reference proteome</keyword>
<evidence type="ECO:0000313" key="9">
    <source>
        <dbReference type="EMBL" id="MFC0261415.1"/>
    </source>
</evidence>
<evidence type="ECO:0000256" key="6">
    <source>
        <dbReference type="ARBA" id="ARBA00023136"/>
    </source>
</evidence>
<evidence type="ECO:0000256" key="4">
    <source>
        <dbReference type="ARBA" id="ARBA00023002"/>
    </source>
</evidence>
<dbReference type="InterPro" id="IPR051689">
    <property type="entry name" value="Sterol_desaturase/TMEM195"/>
</dbReference>
<dbReference type="Proteomes" id="UP001589797">
    <property type="component" value="Unassembled WGS sequence"/>
</dbReference>
<keyword evidence="2 7" id="KW-0812">Transmembrane</keyword>
<reference evidence="9 10" key="1">
    <citation type="submission" date="2024-09" db="EMBL/GenBank/DDBJ databases">
        <authorList>
            <person name="Sun Q."/>
            <person name="Mori K."/>
        </authorList>
    </citation>
    <scope>NUCLEOTIDE SEQUENCE [LARGE SCALE GENOMIC DNA]</scope>
    <source>
        <strain evidence="9 10">CCM 7650</strain>
    </source>
</reference>
<evidence type="ECO:0000256" key="2">
    <source>
        <dbReference type="ARBA" id="ARBA00022692"/>
    </source>
</evidence>
<dbReference type="RefSeq" id="WP_382385865.1">
    <property type="nucleotide sequence ID" value="NZ_JBHLWI010000004.1"/>
</dbReference>
<gene>
    <name evidence="9" type="ORF">ACFFIP_01885</name>
</gene>
<dbReference type="GO" id="GO:0016491">
    <property type="term" value="F:oxidoreductase activity"/>
    <property type="evidence" value="ECO:0007669"/>
    <property type="project" value="UniProtKB-KW"/>
</dbReference>
<feature type="transmembrane region" description="Helical" evidence="7">
    <location>
        <begin position="307"/>
        <end position="329"/>
    </location>
</feature>
<dbReference type="EMBL" id="JBHLWI010000004">
    <property type="protein sequence ID" value="MFC0261415.1"/>
    <property type="molecule type" value="Genomic_DNA"/>
</dbReference>
<feature type="transmembrane region" description="Helical" evidence="7">
    <location>
        <begin position="146"/>
        <end position="168"/>
    </location>
</feature>
<evidence type="ECO:0000256" key="5">
    <source>
        <dbReference type="ARBA" id="ARBA00023098"/>
    </source>
</evidence>
<dbReference type="InterPro" id="IPR006694">
    <property type="entry name" value="Fatty_acid_hydroxylase"/>
</dbReference>
<dbReference type="EC" id="1.-.-.-" evidence="9"/>
<feature type="transmembrane region" description="Helical" evidence="7">
    <location>
        <begin position="335"/>
        <end position="352"/>
    </location>
</feature>
<organism evidence="9 10">
    <name type="scientific">Fontibacter flavus</name>
    <dbReference type="NCBI Taxonomy" id="654838"/>
    <lineage>
        <taxon>Bacteria</taxon>
        <taxon>Pseudomonadati</taxon>
        <taxon>Bacteroidota</taxon>
        <taxon>Cytophagia</taxon>
        <taxon>Cytophagales</taxon>
        <taxon>Cyclobacteriaceae</taxon>
        <taxon>Fontibacter</taxon>
    </lineage>
</organism>
<dbReference type="PANTHER" id="PTHR21624:SF1">
    <property type="entry name" value="ALKYLGLYCEROL MONOOXYGENASE"/>
    <property type="match status" value="1"/>
</dbReference>
<feature type="transmembrane region" description="Helical" evidence="7">
    <location>
        <begin position="47"/>
        <end position="68"/>
    </location>
</feature>
<keyword evidence="4 9" id="KW-0560">Oxidoreductase</keyword>
<keyword evidence="3 7" id="KW-1133">Transmembrane helix</keyword>
<feature type="transmembrane region" description="Helical" evidence="7">
    <location>
        <begin position="389"/>
        <end position="410"/>
    </location>
</feature>
<protein>
    <submittedName>
        <fullName evidence="9">Sterol desaturase family protein</fullName>
        <ecNumber evidence="9">1.-.-.-</ecNumber>
    </submittedName>
</protein>
<feature type="transmembrane region" description="Helical" evidence="7">
    <location>
        <begin position="6"/>
        <end position="26"/>
    </location>
</feature>
<evidence type="ECO:0000313" key="10">
    <source>
        <dbReference type="Proteomes" id="UP001589797"/>
    </source>
</evidence>
<proteinExistence type="predicted"/>
<keyword evidence="5" id="KW-0443">Lipid metabolism</keyword>